<feature type="repeat" description="Solcar" evidence="9">
    <location>
        <begin position="128"/>
        <end position="219"/>
    </location>
</feature>
<dbReference type="GO" id="GO:0000064">
    <property type="term" value="F:L-ornithine transmembrane transporter activity"/>
    <property type="evidence" value="ECO:0007669"/>
    <property type="project" value="TreeGrafter"/>
</dbReference>
<accession>A0A5S6QSZ1</accession>
<dbReference type="InterPro" id="IPR018108">
    <property type="entry name" value="MCP_transmembrane"/>
</dbReference>
<keyword evidence="3 10" id="KW-0813">Transport</keyword>
<sequence length="320" mass="34822">MISANEMQNAHQNLRPNGRPKCAGGFVQQFKDYIIDMTAGTMGGVAIVTVGQPLDNVKVKMQSFPGLYSNSVECLLKTMKHDGLRGLYAGSLPALVANVAENSTTFAFYGIARKVIASVVNKASTDLLTPHESGCAGAIAATAGCLVMCPSELVKCRLQALREATHCSLNVYPGPTWMTKAIWTTEGIRGFYRGLSATLLREAVGHYFFFGAYEFAWTLVADSKEEKNANSLKTSICGVFAGVVFWLSIYPVDMIKSRIQVVGRGSFVQILKETLRKEGVGAFFSGLKPTLLKTVATSAALFIAFEKTHKLLHSYMDHHM</sequence>
<evidence type="ECO:0000256" key="7">
    <source>
        <dbReference type="ARBA" id="ARBA00023128"/>
    </source>
</evidence>
<name>A0A5S6QSZ1_TRIMR</name>
<dbReference type="WBParaSite" id="TMUE_2000010486.1">
    <property type="protein sequence ID" value="TMUE_2000010486.1"/>
    <property type="gene ID" value="WBGene00290750"/>
</dbReference>
<dbReference type="PANTHER" id="PTHR45624">
    <property type="entry name" value="MITOCHONDRIAL BASIC AMINO ACIDS TRANSPORTER-RELATED"/>
    <property type="match status" value="1"/>
</dbReference>
<evidence type="ECO:0000256" key="1">
    <source>
        <dbReference type="ARBA" id="ARBA00004225"/>
    </source>
</evidence>
<comment type="subcellular location">
    <subcellularLocation>
        <location evidence="1">Mitochondrion membrane</location>
        <topology evidence="1">Multi-pass membrane protein</topology>
    </subcellularLocation>
</comment>
<feature type="repeat" description="Solcar" evidence="9">
    <location>
        <begin position="31"/>
        <end position="115"/>
    </location>
</feature>
<dbReference type="PROSITE" id="PS50920">
    <property type="entry name" value="SOLCAR"/>
    <property type="match status" value="3"/>
</dbReference>
<keyword evidence="5" id="KW-0677">Repeat</keyword>
<evidence type="ECO:0000256" key="6">
    <source>
        <dbReference type="ARBA" id="ARBA00022989"/>
    </source>
</evidence>
<dbReference type="GO" id="GO:1990575">
    <property type="term" value="P:mitochondrial L-ornithine transmembrane transport"/>
    <property type="evidence" value="ECO:0007669"/>
    <property type="project" value="TreeGrafter"/>
</dbReference>
<protein>
    <submittedName>
        <fullName evidence="12">Mitochondrial carrier protein</fullName>
    </submittedName>
</protein>
<keyword evidence="7" id="KW-0496">Mitochondrion</keyword>
<comment type="similarity">
    <text evidence="2 10">Belongs to the mitochondrial carrier (TC 2.A.29) family.</text>
</comment>
<evidence type="ECO:0000313" key="11">
    <source>
        <dbReference type="Proteomes" id="UP000046395"/>
    </source>
</evidence>
<keyword evidence="8 9" id="KW-0472">Membrane</keyword>
<dbReference type="PANTHER" id="PTHR45624:SF12">
    <property type="entry name" value="MITOCHONDRIAL ORNITHINE TRANSPORTER 1"/>
    <property type="match status" value="1"/>
</dbReference>
<dbReference type="Gene3D" id="1.50.40.10">
    <property type="entry name" value="Mitochondrial carrier domain"/>
    <property type="match status" value="1"/>
</dbReference>
<keyword evidence="11" id="KW-1185">Reference proteome</keyword>
<evidence type="ECO:0000256" key="5">
    <source>
        <dbReference type="ARBA" id="ARBA00022737"/>
    </source>
</evidence>
<dbReference type="InterPro" id="IPR023395">
    <property type="entry name" value="MCP_dom_sf"/>
</dbReference>
<feature type="repeat" description="Solcar" evidence="9">
    <location>
        <begin position="229"/>
        <end position="311"/>
    </location>
</feature>
<dbReference type="AlphaFoldDB" id="A0A5S6QSZ1"/>
<keyword evidence="6" id="KW-1133">Transmembrane helix</keyword>
<evidence type="ECO:0000313" key="12">
    <source>
        <dbReference type="WBParaSite" id="TMUE_2000010486.1"/>
    </source>
</evidence>
<dbReference type="SUPFAM" id="SSF103506">
    <property type="entry name" value="Mitochondrial carrier"/>
    <property type="match status" value="1"/>
</dbReference>
<keyword evidence="4 9" id="KW-0812">Transmembrane</keyword>
<evidence type="ECO:0000256" key="10">
    <source>
        <dbReference type="RuleBase" id="RU000488"/>
    </source>
</evidence>
<evidence type="ECO:0000256" key="3">
    <source>
        <dbReference type="ARBA" id="ARBA00022448"/>
    </source>
</evidence>
<dbReference type="GO" id="GO:0031966">
    <property type="term" value="C:mitochondrial membrane"/>
    <property type="evidence" value="ECO:0007669"/>
    <property type="project" value="UniProtKB-SubCell"/>
</dbReference>
<evidence type="ECO:0000256" key="2">
    <source>
        <dbReference type="ARBA" id="ARBA00006375"/>
    </source>
</evidence>
<dbReference type="InterPro" id="IPR050567">
    <property type="entry name" value="Mitochondrial_Carrier"/>
</dbReference>
<organism evidence="11 12">
    <name type="scientific">Trichuris muris</name>
    <name type="common">Mouse whipworm</name>
    <dbReference type="NCBI Taxonomy" id="70415"/>
    <lineage>
        <taxon>Eukaryota</taxon>
        <taxon>Metazoa</taxon>
        <taxon>Ecdysozoa</taxon>
        <taxon>Nematoda</taxon>
        <taxon>Enoplea</taxon>
        <taxon>Dorylaimia</taxon>
        <taxon>Trichinellida</taxon>
        <taxon>Trichuridae</taxon>
        <taxon>Trichuris</taxon>
    </lineage>
</organism>
<evidence type="ECO:0000256" key="4">
    <source>
        <dbReference type="ARBA" id="ARBA00022692"/>
    </source>
</evidence>
<dbReference type="Proteomes" id="UP000046395">
    <property type="component" value="Unassembled WGS sequence"/>
</dbReference>
<evidence type="ECO:0000256" key="9">
    <source>
        <dbReference type="PROSITE-ProRule" id="PRU00282"/>
    </source>
</evidence>
<dbReference type="Pfam" id="PF00153">
    <property type="entry name" value="Mito_carr"/>
    <property type="match status" value="3"/>
</dbReference>
<proteinExistence type="inferred from homology"/>
<reference evidence="12" key="1">
    <citation type="submission" date="2019-12" db="UniProtKB">
        <authorList>
            <consortium name="WormBaseParasite"/>
        </authorList>
    </citation>
    <scope>IDENTIFICATION</scope>
</reference>
<evidence type="ECO:0000256" key="8">
    <source>
        <dbReference type="ARBA" id="ARBA00023136"/>
    </source>
</evidence>